<dbReference type="Pfam" id="PF22691">
    <property type="entry name" value="Thiolase_C_1"/>
    <property type="match status" value="1"/>
</dbReference>
<evidence type="ECO:0000313" key="2">
    <source>
        <dbReference type="EMBL" id="SDS46630.1"/>
    </source>
</evidence>
<keyword evidence="2" id="KW-0808">Transferase</keyword>
<evidence type="ECO:0000259" key="1">
    <source>
        <dbReference type="Pfam" id="PF22691"/>
    </source>
</evidence>
<protein>
    <submittedName>
        <fullName evidence="2">Acetyl-CoA acetyltransferase</fullName>
    </submittedName>
</protein>
<dbReference type="PANTHER" id="PTHR42870">
    <property type="entry name" value="ACETYL-COA C-ACETYLTRANSFERASE"/>
    <property type="match status" value="1"/>
</dbReference>
<dbReference type="Proteomes" id="UP000243904">
    <property type="component" value="Chromosome I"/>
</dbReference>
<dbReference type="Gene3D" id="3.40.47.10">
    <property type="match status" value="1"/>
</dbReference>
<organism evidence="2 3">
    <name type="scientific">Bradyrhizobium canariense</name>
    <dbReference type="NCBI Taxonomy" id="255045"/>
    <lineage>
        <taxon>Bacteria</taxon>
        <taxon>Pseudomonadati</taxon>
        <taxon>Pseudomonadota</taxon>
        <taxon>Alphaproteobacteria</taxon>
        <taxon>Hyphomicrobiales</taxon>
        <taxon>Nitrobacteraceae</taxon>
        <taxon>Bradyrhizobium</taxon>
    </lineage>
</organism>
<dbReference type="InterPro" id="IPR002155">
    <property type="entry name" value="Thiolase"/>
</dbReference>
<dbReference type="PIRSF" id="PIRSF000429">
    <property type="entry name" value="Ac-CoA_Ac_transf"/>
    <property type="match status" value="1"/>
</dbReference>
<proteinExistence type="predicted"/>
<gene>
    <name evidence="2" type="ORF">SAMN05444158_2143</name>
</gene>
<keyword evidence="3" id="KW-1185">Reference proteome</keyword>
<dbReference type="InterPro" id="IPR016039">
    <property type="entry name" value="Thiolase-like"/>
</dbReference>
<dbReference type="SUPFAM" id="SSF53901">
    <property type="entry name" value="Thiolase-like"/>
    <property type="match status" value="1"/>
</dbReference>
<feature type="domain" description="Thiolase C-terminal" evidence="1">
    <location>
        <begin position="262"/>
        <end position="384"/>
    </location>
</feature>
<evidence type="ECO:0000313" key="3">
    <source>
        <dbReference type="Proteomes" id="UP000243904"/>
    </source>
</evidence>
<dbReference type="PANTHER" id="PTHR42870:SF1">
    <property type="entry name" value="NON-SPECIFIC LIPID-TRANSFER PROTEIN-LIKE 2"/>
    <property type="match status" value="1"/>
</dbReference>
<dbReference type="AlphaFoldDB" id="A0A1H1SEW2"/>
<dbReference type="GO" id="GO:0003988">
    <property type="term" value="F:acetyl-CoA C-acyltransferase activity"/>
    <property type="evidence" value="ECO:0007669"/>
    <property type="project" value="UniProtKB-ARBA"/>
</dbReference>
<dbReference type="CDD" id="cd00829">
    <property type="entry name" value="SCP-x_thiolase"/>
    <property type="match status" value="1"/>
</dbReference>
<name>A0A1H1SEW2_9BRAD</name>
<accession>A0A1H1SEW2</accession>
<dbReference type="EMBL" id="LT629750">
    <property type="protein sequence ID" value="SDS46630.1"/>
    <property type="molecule type" value="Genomic_DNA"/>
</dbReference>
<dbReference type="InterPro" id="IPR055140">
    <property type="entry name" value="Thiolase_C_2"/>
</dbReference>
<reference evidence="3" key="1">
    <citation type="submission" date="2016-10" db="EMBL/GenBank/DDBJ databases">
        <authorList>
            <person name="Varghese N."/>
            <person name="Submissions S."/>
        </authorList>
    </citation>
    <scope>NUCLEOTIDE SEQUENCE [LARGE SCALE GENOMIC DNA]</scope>
    <source>
        <strain evidence="3">GAS369</strain>
    </source>
</reference>
<sequence>MFWRGAIRIMLFQNRDIAIVGCARTKHIRNSGRTASDLAAAAVERLLIQTGVTRERIDGFASTLAMSDCSNPFWTNLLLENSGLCVAWCQVTDMGGASALGNIARASAAIRAGLCNIAICVASDAVSTVDRSNQVGHRTEFGDPLGYSGPLTAFGLLSTAYAGIHGGLPERALGQLAVAQRTGALLNDDACTQLRIPLTVEEYLASPFVSTPLRLLDCVMRCDGASAFLVMETSTAREIGMQNIVHPVGYREISNFDPQQSIDDITRTGFSIVGPQVLGDTGWRSSDIQSFHPYDDFLIAIILQLEQIGFCAEGRGGAFLLDRDVTFAGDFPINPGGGQISSGQPGLAGGGVNLSEALIQMYREAGDRQIKQTENAMVTGIGVIQYGRNWGVSNVMLLERGR</sequence>